<protein>
    <submittedName>
        <fullName evidence="10">Uncharacterized protein</fullName>
    </submittedName>
</protein>
<reference evidence="10 11" key="1">
    <citation type="journal article" date="2021" name="BMC Biol.">
        <title>Horizontally acquired antibacterial genes associated with adaptive radiation of ladybird beetles.</title>
        <authorList>
            <person name="Li H.S."/>
            <person name="Tang X.F."/>
            <person name="Huang Y.H."/>
            <person name="Xu Z.Y."/>
            <person name="Chen M.L."/>
            <person name="Du X.Y."/>
            <person name="Qiu B.Y."/>
            <person name="Chen P.T."/>
            <person name="Zhang W."/>
            <person name="Slipinski A."/>
            <person name="Escalona H.E."/>
            <person name="Waterhouse R.M."/>
            <person name="Zwick A."/>
            <person name="Pang H."/>
        </authorList>
    </citation>
    <scope>NUCLEOTIDE SEQUENCE [LARGE SCALE GENOMIC DNA]</scope>
    <source>
        <strain evidence="10">SYSU2018</strain>
    </source>
</reference>
<evidence type="ECO:0000256" key="2">
    <source>
        <dbReference type="ARBA" id="ARBA00022490"/>
    </source>
</evidence>
<accession>A0ABD2MRY5</accession>
<evidence type="ECO:0000256" key="4">
    <source>
        <dbReference type="ARBA" id="ARBA00023069"/>
    </source>
</evidence>
<evidence type="ECO:0000256" key="3">
    <source>
        <dbReference type="ARBA" id="ARBA00022846"/>
    </source>
</evidence>
<keyword evidence="5" id="KW-0206">Cytoskeleton</keyword>
<dbReference type="EMBL" id="JABFTP020000021">
    <property type="protein sequence ID" value="KAL3269221.1"/>
    <property type="molecule type" value="Genomic_DNA"/>
</dbReference>
<dbReference type="InterPro" id="IPR054709">
    <property type="entry name" value="CFAP107"/>
</dbReference>
<keyword evidence="4" id="KW-0969">Cilium</keyword>
<proteinExistence type="predicted"/>
<dbReference type="InterPro" id="IPR037662">
    <property type="entry name" value="CFAP68/107"/>
</dbReference>
<feature type="region of interest" description="Disordered" evidence="9">
    <location>
        <begin position="1"/>
        <end position="24"/>
    </location>
</feature>
<comment type="subcellular location">
    <subcellularLocation>
        <location evidence="1">Cytoplasm</location>
        <location evidence="1">Cytoskeleton</location>
        <location evidence="1">Flagellum axoneme</location>
    </subcellularLocation>
</comment>
<keyword evidence="11" id="KW-1185">Reference proteome</keyword>
<dbReference type="Proteomes" id="UP001516400">
    <property type="component" value="Unassembled WGS sequence"/>
</dbReference>
<evidence type="ECO:0000256" key="7">
    <source>
        <dbReference type="ARBA" id="ARBA00035003"/>
    </source>
</evidence>
<evidence type="ECO:0000313" key="10">
    <source>
        <dbReference type="EMBL" id="KAL3269221.1"/>
    </source>
</evidence>
<comment type="caution">
    <text evidence="10">The sequence shown here is derived from an EMBL/GenBank/DDBJ whole genome shotgun (WGS) entry which is preliminary data.</text>
</comment>
<comment type="subunit">
    <text evidence="8">Microtubule inner protein component of sperm flagellar doublet microtubules.</text>
</comment>
<comment type="function">
    <text evidence="7">Microtubule inner protein (MIP) part of the dynein-decorated doublet microtubules (DMTs) in cilia axoneme, which is required for motile cilia beating.</text>
</comment>
<evidence type="ECO:0000256" key="6">
    <source>
        <dbReference type="ARBA" id="ARBA00023273"/>
    </source>
</evidence>
<dbReference type="AlphaFoldDB" id="A0ABD2MRY5"/>
<evidence type="ECO:0000256" key="8">
    <source>
        <dbReference type="ARBA" id="ARBA00046435"/>
    </source>
</evidence>
<dbReference type="PANTHER" id="PTHR31180">
    <property type="entry name" value="CILIA- AND FLAGELLA-ASSOCIATED PROTEIN 107-RELATED"/>
    <property type="match status" value="1"/>
</dbReference>
<evidence type="ECO:0000256" key="5">
    <source>
        <dbReference type="ARBA" id="ARBA00023212"/>
    </source>
</evidence>
<keyword evidence="3" id="KW-0282">Flagellum</keyword>
<dbReference type="Pfam" id="PF22595">
    <property type="entry name" value="CFAP107"/>
    <property type="match status" value="1"/>
</dbReference>
<evidence type="ECO:0000256" key="9">
    <source>
        <dbReference type="SAM" id="MobiDB-lite"/>
    </source>
</evidence>
<dbReference type="PANTHER" id="PTHR31180:SF2">
    <property type="entry name" value="CILIA- AND FLAGELLA-ASSOCIATED PROTEIN 107"/>
    <property type="match status" value="1"/>
</dbReference>
<keyword evidence="2" id="KW-0963">Cytoplasm</keyword>
<dbReference type="GO" id="GO:0005930">
    <property type="term" value="C:axoneme"/>
    <property type="evidence" value="ECO:0007669"/>
    <property type="project" value="UniProtKB-ARBA"/>
</dbReference>
<gene>
    <name evidence="10" type="ORF">HHI36_008303</name>
</gene>
<evidence type="ECO:0000256" key="1">
    <source>
        <dbReference type="ARBA" id="ARBA00004611"/>
    </source>
</evidence>
<organism evidence="10 11">
    <name type="scientific">Cryptolaemus montrouzieri</name>
    <dbReference type="NCBI Taxonomy" id="559131"/>
    <lineage>
        <taxon>Eukaryota</taxon>
        <taxon>Metazoa</taxon>
        <taxon>Ecdysozoa</taxon>
        <taxon>Arthropoda</taxon>
        <taxon>Hexapoda</taxon>
        <taxon>Insecta</taxon>
        <taxon>Pterygota</taxon>
        <taxon>Neoptera</taxon>
        <taxon>Endopterygota</taxon>
        <taxon>Coleoptera</taxon>
        <taxon>Polyphaga</taxon>
        <taxon>Cucujiformia</taxon>
        <taxon>Coccinelloidea</taxon>
        <taxon>Coccinellidae</taxon>
        <taxon>Scymninae</taxon>
        <taxon>Scymnini</taxon>
        <taxon>Cryptolaemus</taxon>
    </lineage>
</organism>
<name>A0ABD2MRY5_9CUCU</name>
<evidence type="ECO:0000313" key="11">
    <source>
        <dbReference type="Proteomes" id="UP001516400"/>
    </source>
</evidence>
<keyword evidence="6" id="KW-0966">Cell projection</keyword>
<sequence length="268" mass="31852">MNANMLMEEDKSPPRKMNFAPTNDNKFSPNTLQGNWYEKRLHFATPRYKHESEYNLQYFPKKIPPSFSDAVWDQVSAGQAGVDPIIHPKIGFDEYPNYFENFTSIADLSYNHFPKWYKDVVQVGRHYKSAYDMYFPMQEYLEPFHNLTQFGLVDHKRQLWSESISDPRKTINSLYKDTYTPPHKDCYEFPRWSRPKALSSILNKTSGIQNALRLRGWYPGFFVPTPSHPIFFKRPKTCNIFTWECPPELKVCIPKHQWKNCYIQQKKL</sequence>